<reference evidence="2 3" key="1">
    <citation type="submission" date="2019-06" db="EMBL/GenBank/DDBJ databases">
        <title>Sequencing the genomes of 1000 actinobacteria strains.</title>
        <authorList>
            <person name="Klenk H.-P."/>
        </authorList>
    </citation>
    <scope>NUCLEOTIDE SEQUENCE [LARGE SCALE GENOMIC DNA]</scope>
    <source>
        <strain evidence="2 3">DSM 45928</strain>
    </source>
</reference>
<dbReference type="RefSeq" id="WP_142035273.1">
    <property type="nucleotide sequence ID" value="NZ_JBHTGS010000001.1"/>
</dbReference>
<dbReference type="GO" id="GO:0032259">
    <property type="term" value="P:methylation"/>
    <property type="evidence" value="ECO:0007669"/>
    <property type="project" value="UniProtKB-KW"/>
</dbReference>
<evidence type="ECO:0000259" key="1">
    <source>
        <dbReference type="Pfam" id="PF08241"/>
    </source>
</evidence>
<dbReference type="Pfam" id="PF08241">
    <property type="entry name" value="Methyltransf_11"/>
    <property type="match status" value="1"/>
</dbReference>
<sequence>MWNDNAQIVDTYVDHFGSGRGVVREELVDRHILEHLGDELDGRRIVDFGSGAGQQTIRFAERGCHVTLVEPSPLMMDRARARLAELPTEVGDRVTMVCATAQEAAAELPKASFDAVLSHGVLMYLDSPVPLVTIMVEAARPGGLVSVLTKSSEALAARAGFQGDFATALRAFEQAETTRGWLGVDTRGDSVAGLTDCLAGLGAERLAWHGVGVFSDHRDDLDGRSAAELATLVELEYRAGRIDPYRGIARLIHVLARRTA</sequence>
<keyword evidence="2" id="KW-0808">Transferase</keyword>
<feature type="domain" description="Methyltransferase type 11" evidence="1">
    <location>
        <begin position="46"/>
        <end position="145"/>
    </location>
</feature>
<name>A0A543AS75_9ACTN</name>
<organism evidence="2 3">
    <name type="scientific">Stackebrandtia endophytica</name>
    <dbReference type="NCBI Taxonomy" id="1496996"/>
    <lineage>
        <taxon>Bacteria</taxon>
        <taxon>Bacillati</taxon>
        <taxon>Actinomycetota</taxon>
        <taxon>Actinomycetes</taxon>
        <taxon>Glycomycetales</taxon>
        <taxon>Glycomycetaceae</taxon>
        <taxon>Stackebrandtia</taxon>
    </lineage>
</organism>
<dbReference type="PANTHER" id="PTHR43861">
    <property type="entry name" value="TRANS-ACONITATE 2-METHYLTRANSFERASE-RELATED"/>
    <property type="match status" value="1"/>
</dbReference>
<dbReference type="CDD" id="cd02440">
    <property type="entry name" value="AdoMet_MTases"/>
    <property type="match status" value="1"/>
</dbReference>
<protein>
    <submittedName>
        <fullName evidence="2">Methyltransferase family protein</fullName>
    </submittedName>
</protein>
<evidence type="ECO:0000313" key="2">
    <source>
        <dbReference type="EMBL" id="TQL75427.1"/>
    </source>
</evidence>
<dbReference type="SUPFAM" id="SSF53335">
    <property type="entry name" value="S-adenosyl-L-methionine-dependent methyltransferases"/>
    <property type="match status" value="1"/>
</dbReference>
<dbReference type="Proteomes" id="UP000317043">
    <property type="component" value="Unassembled WGS sequence"/>
</dbReference>
<accession>A0A543AS75</accession>
<dbReference type="InterPro" id="IPR013216">
    <property type="entry name" value="Methyltransf_11"/>
</dbReference>
<keyword evidence="2" id="KW-0489">Methyltransferase</keyword>
<comment type="caution">
    <text evidence="2">The sequence shown here is derived from an EMBL/GenBank/DDBJ whole genome shotgun (WGS) entry which is preliminary data.</text>
</comment>
<dbReference type="EMBL" id="VFOW01000001">
    <property type="protein sequence ID" value="TQL75427.1"/>
    <property type="molecule type" value="Genomic_DNA"/>
</dbReference>
<keyword evidence="3" id="KW-1185">Reference proteome</keyword>
<gene>
    <name evidence="2" type="ORF">FB566_0931</name>
</gene>
<evidence type="ECO:0000313" key="3">
    <source>
        <dbReference type="Proteomes" id="UP000317043"/>
    </source>
</evidence>
<dbReference type="Gene3D" id="3.40.50.150">
    <property type="entry name" value="Vaccinia Virus protein VP39"/>
    <property type="match status" value="1"/>
</dbReference>
<proteinExistence type="predicted"/>
<dbReference type="OrthoDB" id="3366024at2"/>
<dbReference type="PANTHER" id="PTHR43861:SF1">
    <property type="entry name" value="TRANS-ACONITATE 2-METHYLTRANSFERASE"/>
    <property type="match status" value="1"/>
</dbReference>
<dbReference type="InterPro" id="IPR029063">
    <property type="entry name" value="SAM-dependent_MTases_sf"/>
</dbReference>
<dbReference type="AlphaFoldDB" id="A0A543AS75"/>
<dbReference type="InParanoid" id="A0A543AS75"/>
<dbReference type="GO" id="GO:0008757">
    <property type="term" value="F:S-adenosylmethionine-dependent methyltransferase activity"/>
    <property type="evidence" value="ECO:0007669"/>
    <property type="project" value="InterPro"/>
</dbReference>